<dbReference type="Proteomes" id="UP000095094">
    <property type="component" value="Unassembled WGS sequence"/>
</dbReference>
<dbReference type="InterPro" id="IPR037155">
    <property type="entry name" value="Staphopain_pro_sf"/>
</dbReference>
<sequence length="108" mass="11927">MKKIILSMLLLFGAVSFHDVTVNATEGADVIIQTESISGEVDQFAKNDFGLALTSMLFLEGNNTNASSYSLGAAFSMFDGEKTENGTVYYPMLRFYGRIYADADFFTY</sequence>
<feature type="chain" id="PRO_5009177734" evidence="1">
    <location>
        <begin position="25"/>
        <end position="108"/>
    </location>
</feature>
<comment type="caution">
    <text evidence="2">The sequence shown here is derived from an EMBL/GenBank/DDBJ whole genome shotgun (WGS) entry which is preliminary data.</text>
</comment>
<reference evidence="3" key="1">
    <citation type="submission" date="2016-09" db="EMBL/GenBank/DDBJ databases">
        <authorList>
            <person name="Gulvik C.A."/>
        </authorList>
    </citation>
    <scope>NUCLEOTIDE SEQUENCE [LARGE SCALE GENOMIC DNA]</scope>
    <source>
        <strain evidence="3">LMG 8895</strain>
    </source>
</reference>
<keyword evidence="1" id="KW-0732">Signal</keyword>
<feature type="signal peptide" evidence="1">
    <location>
        <begin position="1"/>
        <end position="24"/>
    </location>
</feature>
<dbReference type="Gene3D" id="3.10.500.10">
    <property type="entry name" value="Staphopain proregion domain"/>
    <property type="match status" value="1"/>
</dbReference>
<accession>A0A1E5GSA6</accession>
<dbReference type="AlphaFoldDB" id="A0A1E5GSA6"/>
<evidence type="ECO:0000256" key="1">
    <source>
        <dbReference type="SAM" id="SignalP"/>
    </source>
</evidence>
<keyword evidence="3" id="KW-1185">Reference proteome</keyword>
<dbReference type="EMBL" id="MIJY01000016">
    <property type="protein sequence ID" value="OEG15080.1"/>
    <property type="molecule type" value="Genomic_DNA"/>
</dbReference>
<evidence type="ECO:0000313" key="3">
    <source>
        <dbReference type="Proteomes" id="UP000095094"/>
    </source>
</evidence>
<dbReference type="RefSeq" id="WP_069663469.1">
    <property type="nucleotide sequence ID" value="NZ_JBHUJJ010000002.1"/>
</dbReference>
<proteinExistence type="predicted"/>
<gene>
    <name evidence="2" type="ORF">BCR25_18880</name>
</gene>
<evidence type="ECO:0000313" key="2">
    <source>
        <dbReference type="EMBL" id="OEG15080.1"/>
    </source>
</evidence>
<protein>
    <submittedName>
        <fullName evidence="2">Uncharacterized protein</fullName>
    </submittedName>
</protein>
<name>A0A1E5GSA6_9ENTE</name>
<organism evidence="2 3">
    <name type="scientific">Enterococcus termitis</name>
    <dbReference type="NCBI Taxonomy" id="332950"/>
    <lineage>
        <taxon>Bacteria</taxon>
        <taxon>Bacillati</taxon>
        <taxon>Bacillota</taxon>
        <taxon>Bacilli</taxon>
        <taxon>Lactobacillales</taxon>
        <taxon>Enterococcaceae</taxon>
        <taxon>Enterococcus</taxon>
    </lineage>
</organism>